<sequence length="269" mass="31073">DYDAPALPHRASVEAWRPEAGPCCTIEEFRPDLNSIPSTPWNKSARAVFVDSFLHSDNPEVDTIKPSRKEVERLFTSNFRNSNVRMKRQIANGSDPATIEQMKQARRERERKRKLYWRRLGAARRYNETSHHIRFIRLLGVDGMSTDESDHDNGTGRPNYCVLVKKWRHPQGTNCLRTLDGLHRDSRFRPTRRIGPGAHAHFRQTSGRPSSNPPVHGLPEVFYNPTWLKDLTAAERQVVNPQPSEPYDFSHDPFIEEYVFLYLNLASAN</sequence>
<dbReference type="OrthoDB" id="3224221at2759"/>
<name>A0A8H6LZG8_9AGAR</name>
<reference evidence="2 3" key="1">
    <citation type="submission" date="2020-07" db="EMBL/GenBank/DDBJ databases">
        <title>Comparative genomics of pyrophilous fungi reveals a link between fire events and developmental genes.</title>
        <authorList>
            <consortium name="DOE Joint Genome Institute"/>
            <person name="Steindorff A.S."/>
            <person name="Carver A."/>
            <person name="Calhoun S."/>
            <person name="Stillman K."/>
            <person name="Liu H."/>
            <person name="Lipzen A."/>
            <person name="Pangilinan J."/>
            <person name="Labutti K."/>
            <person name="Bruns T.D."/>
            <person name="Grigoriev I.V."/>
        </authorList>
    </citation>
    <scope>NUCLEOTIDE SEQUENCE [LARGE SCALE GENOMIC DNA]</scope>
    <source>
        <strain evidence="2 3">CBS 144469</strain>
    </source>
</reference>
<dbReference type="Proteomes" id="UP000521943">
    <property type="component" value="Unassembled WGS sequence"/>
</dbReference>
<evidence type="ECO:0000256" key="1">
    <source>
        <dbReference type="SAM" id="MobiDB-lite"/>
    </source>
</evidence>
<organism evidence="2 3">
    <name type="scientific">Ephemerocybe angulata</name>
    <dbReference type="NCBI Taxonomy" id="980116"/>
    <lineage>
        <taxon>Eukaryota</taxon>
        <taxon>Fungi</taxon>
        <taxon>Dikarya</taxon>
        <taxon>Basidiomycota</taxon>
        <taxon>Agaricomycotina</taxon>
        <taxon>Agaricomycetes</taxon>
        <taxon>Agaricomycetidae</taxon>
        <taxon>Agaricales</taxon>
        <taxon>Agaricineae</taxon>
        <taxon>Psathyrellaceae</taxon>
        <taxon>Ephemerocybe</taxon>
    </lineage>
</organism>
<keyword evidence="3" id="KW-1185">Reference proteome</keyword>
<feature type="region of interest" description="Disordered" evidence="1">
    <location>
        <begin position="187"/>
        <end position="216"/>
    </location>
</feature>
<gene>
    <name evidence="2" type="ORF">DFP72DRAFT_819986</name>
</gene>
<comment type="caution">
    <text evidence="2">The sequence shown here is derived from an EMBL/GenBank/DDBJ whole genome shotgun (WGS) entry which is preliminary data.</text>
</comment>
<accession>A0A8H6LZG8</accession>
<feature type="non-terminal residue" evidence="2">
    <location>
        <position position="269"/>
    </location>
</feature>
<dbReference type="EMBL" id="JACGCI010000069">
    <property type="protein sequence ID" value="KAF6748655.1"/>
    <property type="molecule type" value="Genomic_DNA"/>
</dbReference>
<protein>
    <submittedName>
        <fullName evidence="2">Uncharacterized protein</fullName>
    </submittedName>
</protein>
<proteinExistence type="predicted"/>
<evidence type="ECO:0000313" key="2">
    <source>
        <dbReference type="EMBL" id="KAF6748655.1"/>
    </source>
</evidence>
<evidence type="ECO:0000313" key="3">
    <source>
        <dbReference type="Proteomes" id="UP000521943"/>
    </source>
</evidence>
<dbReference type="AlphaFoldDB" id="A0A8H6LZG8"/>